<keyword evidence="2" id="KW-0732">Signal</keyword>
<comment type="caution">
    <text evidence="3">The sequence shown here is derived from an EMBL/GenBank/DDBJ whole genome shotgun (WGS) entry which is preliminary data.</text>
</comment>
<evidence type="ECO:0008006" key="5">
    <source>
        <dbReference type="Google" id="ProtNLM"/>
    </source>
</evidence>
<dbReference type="AlphaFoldDB" id="A0A1Y3CQA2"/>
<dbReference type="Proteomes" id="UP000242765">
    <property type="component" value="Unassembled WGS sequence"/>
</dbReference>
<dbReference type="EMBL" id="NEGB01000001">
    <property type="protein sequence ID" value="OTG67335.1"/>
    <property type="molecule type" value="Genomic_DNA"/>
</dbReference>
<evidence type="ECO:0000256" key="1">
    <source>
        <dbReference type="SAM" id="MobiDB-lite"/>
    </source>
</evidence>
<feature type="chain" id="PRO_5012327760" description="Lipoprotein" evidence="2">
    <location>
        <begin position="22"/>
        <end position="201"/>
    </location>
</feature>
<feature type="region of interest" description="Disordered" evidence="1">
    <location>
        <begin position="26"/>
        <end position="51"/>
    </location>
</feature>
<proteinExistence type="predicted"/>
<protein>
    <recommendedName>
        <fullName evidence="5">Lipoprotein</fullName>
    </recommendedName>
</protein>
<sequence>MKAMTKIALLTVSFISVGALSACQSTTAPKDNYGSHMMGQHKGERHMTPEQREQVQQLRAQHKVIREQGKKACDGKVVGETVQINTGDKTIIGSCNMVFKVDHKYMREMRHELRHDNNRMMYGHHDKQRMQEMTAEQRAQMKQQFEQKRTERQAKWEAIQQACVGQPNGQAIRVKMGDKSINGTCRVQFKVPRPMENLQAQ</sequence>
<organism evidence="3 4">
    <name type="scientific">Acinetobacter silvestris</name>
    <dbReference type="NCBI Taxonomy" id="1977882"/>
    <lineage>
        <taxon>Bacteria</taxon>
        <taxon>Pseudomonadati</taxon>
        <taxon>Pseudomonadota</taxon>
        <taxon>Gammaproteobacteria</taxon>
        <taxon>Moraxellales</taxon>
        <taxon>Moraxellaceae</taxon>
        <taxon>Acinetobacter</taxon>
    </lineage>
</organism>
<keyword evidence="4" id="KW-1185">Reference proteome</keyword>
<evidence type="ECO:0000313" key="3">
    <source>
        <dbReference type="EMBL" id="OTG67335.1"/>
    </source>
</evidence>
<name>A0A1Y3CQA2_9GAMM</name>
<gene>
    <name evidence="3" type="ORF">B9T28_01515</name>
</gene>
<feature type="compositionally biased region" description="Basic and acidic residues" evidence="1">
    <location>
        <begin position="41"/>
        <end position="51"/>
    </location>
</feature>
<evidence type="ECO:0000256" key="2">
    <source>
        <dbReference type="SAM" id="SignalP"/>
    </source>
</evidence>
<dbReference type="OrthoDB" id="6717527at2"/>
<evidence type="ECO:0000313" key="4">
    <source>
        <dbReference type="Proteomes" id="UP000242765"/>
    </source>
</evidence>
<dbReference type="RefSeq" id="WP_086202193.1">
    <property type="nucleotide sequence ID" value="NZ_NEGB01000001.1"/>
</dbReference>
<dbReference type="PROSITE" id="PS51257">
    <property type="entry name" value="PROKAR_LIPOPROTEIN"/>
    <property type="match status" value="1"/>
</dbReference>
<reference evidence="3 4" key="1">
    <citation type="submission" date="2017-04" db="EMBL/GenBank/DDBJ databases">
        <title>High diversity of culturable Acinetobacter species in natural soil and water ecosystems.</title>
        <authorList>
            <person name="Nemec A."/>
            <person name="Radolfova-Krizova L."/>
        </authorList>
    </citation>
    <scope>NUCLEOTIDE SEQUENCE [LARGE SCALE GENOMIC DNA]</scope>
    <source>
        <strain evidence="3 4">ANC 4999</strain>
    </source>
</reference>
<feature type="signal peptide" evidence="2">
    <location>
        <begin position="1"/>
        <end position="21"/>
    </location>
</feature>
<accession>A0A1Y3CQA2</accession>